<protein>
    <recommendedName>
        <fullName evidence="5">CRISPR type III-B/RAMP module-associated protein Cmr5</fullName>
    </recommendedName>
</protein>
<keyword evidence="4" id="KW-0051">Antiviral defense</keyword>
<evidence type="ECO:0000313" key="6">
    <source>
        <dbReference type="EMBL" id="AEH51247.1"/>
    </source>
</evidence>
<dbReference type="Pfam" id="PF09701">
    <property type="entry name" value="Cas_Cmr5"/>
    <property type="match status" value="1"/>
</dbReference>
<comment type="subcellular location">
    <subcellularLocation>
        <location evidence="1">Cytoplasm</location>
    </subcellularLocation>
</comment>
<dbReference type="OrthoDB" id="1716617at2"/>
<dbReference type="Gene3D" id="1.10.520.30">
    <property type="entry name" value="AF1862-like domain"/>
    <property type="match status" value="1"/>
</dbReference>
<dbReference type="RefSeq" id="WP_013932466.1">
    <property type="nucleotide sequence ID" value="NC_015707.1"/>
</dbReference>
<accession>F7YTM5</accession>
<evidence type="ECO:0000256" key="4">
    <source>
        <dbReference type="ARBA" id="ARBA00023118"/>
    </source>
</evidence>
<organism evidence="6 7">
    <name type="scientific">Pseudothermotoga thermarum DSM 5069</name>
    <dbReference type="NCBI Taxonomy" id="688269"/>
    <lineage>
        <taxon>Bacteria</taxon>
        <taxon>Thermotogati</taxon>
        <taxon>Thermotogota</taxon>
        <taxon>Thermotogae</taxon>
        <taxon>Thermotogales</taxon>
        <taxon>Thermotogaceae</taxon>
        <taxon>Pseudothermotoga</taxon>
    </lineage>
</organism>
<dbReference type="SUPFAM" id="SSF158568">
    <property type="entry name" value="AF1862-like"/>
    <property type="match status" value="1"/>
</dbReference>
<evidence type="ECO:0000256" key="3">
    <source>
        <dbReference type="ARBA" id="ARBA00022490"/>
    </source>
</evidence>
<reference evidence="6 7" key="1">
    <citation type="submission" date="2010-11" db="EMBL/GenBank/DDBJ databases">
        <title>The complete genome of Thermotoga thermarum DSM 5069.</title>
        <authorList>
            <consortium name="US DOE Joint Genome Institute (JGI-PGF)"/>
            <person name="Lucas S."/>
            <person name="Copeland A."/>
            <person name="Lapidus A."/>
            <person name="Bruce D."/>
            <person name="Goodwin L."/>
            <person name="Pitluck S."/>
            <person name="Kyrpides N."/>
            <person name="Mavromatis K."/>
            <person name="Ivanova N."/>
            <person name="Zeytun A."/>
            <person name="Brettin T."/>
            <person name="Detter J.C."/>
            <person name="Tapia R."/>
            <person name="Han C."/>
            <person name="Land M."/>
            <person name="Hauser L."/>
            <person name="Markowitz V."/>
            <person name="Cheng J.-F."/>
            <person name="Hugenholtz P."/>
            <person name="Woyke T."/>
            <person name="Wu D."/>
            <person name="Spring S."/>
            <person name="Schroeder M."/>
            <person name="Brambilla E."/>
            <person name="Klenk H.-P."/>
            <person name="Eisen J.A."/>
        </authorList>
    </citation>
    <scope>NUCLEOTIDE SEQUENCE [LARGE SCALE GENOMIC DNA]</scope>
    <source>
        <strain evidence="6 7">DSM 5069</strain>
    </source>
</reference>
<comment type="similarity">
    <text evidence="2">Belongs to the CRISPR system Cmr5 family.</text>
</comment>
<dbReference type="STRING" id="688269.Theth_1175"/>
<sequence length="143" mass="16637">MTSLIEQDKDRKSKIEFGRAEFAYKCVENVIEKSKDIGKDLAEDYKSYSKKLPMMILTNGLAQALAFVFSKKKETNAWGMLYKHIKEYLCNHSIRKFDIGNEELTKWIISCDKETYRAATKEVLAFLSWVKRFAEGMIEDSEV</sequence>
<dbReference type="EMBL" id="CP002351">
    <property type="protein sequence ID" value="AEH51247.1"/>
    <property type="molecule type" value="Genomic_DNA"/>
</dbReference>
<name>F7YTM5_9THEM</name>
<dbReference type="AlphaFoldDB" id="F7YTM5"/>
<dbReference type="Proteomes" id="UP000006804">
    <property type="component" value="Chromosome"/>
</dbReference>
<evidence type="ECO:0000256" key="1">
    <source>
        <dbReference type="ARBA" id="ARBA00004496"/>
    </source>
</evidence>
<dbReference type="GO" id="GO:0005737">
    <property type="term" value="C:cytoplasm"/>
    <property type="evidence" value="ECO:0007669"/>
    <property type="project" value="UniProtKB-SubCell"/>
</dbReference>
<evidence type="ECO:0000313" key="7">
    <source>
        <dbReference type="Proteomes" id="UP000006804"/>
    </source>
</evidence>
<evidence type="ECO:0000256" key="5">
    <source>
        <dbReference type="ARBA" id="ARBA00030001"/>
    </source>
</evidence>
<proteinExistence type="inferred from homology"/>
<dbReference type="eggNOG" id="COG3337">
    <property type="taxonomic scope" value="Bacteria"/>
</dbReference>
<gene>
    <name evidence="6" type="ORF">Theth_1175</name>
</gene>
<dbReference type="KEGG" id="tta:Theth_1175"/>
<keyword evidence="7" id="KW-1185">Reference proteome</keyword>
<dbReference type="NCBIfam" id="TIGR01881">
    <property type="entry name" value="cas_Cmr5"/>
    <property type="match status" value="1"/>
</dbReference>
<keyword evidence="3" id="KW-0963">Cytoplasm</keyword>
<dbReference type="PATRIC" id="fig|688269.3.peg.1209"/>
<evidence type="ECO:0000256" key="2">
    <source>
        <dbReference type="ARBA" id="ARBA00006161"/>
    </source>
</evidence>
<dbReference type="CDD" id="cd09749">
    <property type="entry name" value="Cmr5_III-B"/>
    <property type="match status" value="1"/>
</dbReference>
<dbReference type="InterPro" id="IPR010160">
    <property type="entry name" value="CRISPR-assoc_prot_Cmr5"/>
</dbReference>
<dbReference type="GO" id="GO:0051607">
    <property type="term" value="P:defense response to virus"/>
    <property type="evidence" value="ECO:0007669"/>
    <property type="project" value="UniProtKB-KW"/>
</dbReference>
<dbReference type="InterPro" id="IPR023101">
    <property type="entry name" value="AF1862-like_dom_sf"/>
</dbReference>
<dbReference type="HOGENOM" id="CLU_120836_0_0_0"/>